<proteinExistence type="predicted"/>
<name>A0A8K0NLH3_9TREE</name>
<feature type="transmembrane region" description="Helical" evidence="2">
    <location>
        <begin position="20"/>
        <end position="41"/>
    </location>
</feature>
<keyword evidence="4" id="KW-1185">Reference proteome</keyword>
<feature type="compositionally biased region" description="Acidic residues" evidence="1">
    <location>
        <begin position="207"/>
        <end position="216"/>
    </location>
</feature>
<gene>
    <name evidence="3" type="ORF">FFLO_05412</name>
</gene>
<keyword evidence="2" id="KW-1133">Transmembrane helix</keyword>
<accession>A0A8K0NLH3</accession>
<evidence type="ECO:0000313" key="3">
    <source>
        <dbReference type="EMBL" id="KAG7529772.1"/>
    </source>
</evidence>
<dbReference type="AlphaFoldDB" id="A0A8K0NLH3"/>
<comment type="caution">
    <text evidence="3">The sequence shown here is derived from an EMBL/GenBank/DDBJ whole genome shotgun (WGS) entry which is preliminary data.</text>
</comment>
<feature type="region of interest" description="Disordered" evidence="1">
    <location>
        <begin position="200"/>
        <end position="221"/>
    </location>
</feature>
<reference evidence="3" key="1">
    <citation type="submission" date="2020-04" db="EMBL/GenBank/DDBJ databases">
        <title>Analysis of mating type loci in Filobasidium floriforme.</title>
        <authorList>
            <person name="Nowrousian M."/>
        </authorList>
    </citation>
    <scope>NUCLEOTIDE SEQUENCE</scope>
    <source>
        <strain evidence="3">CBS 6242</strain>
    </source>
</reference>
<evidence type="ECO:0000256" key="1">
    <source>
        <dbReference type="SAM" id="MobiDB-lite"/>
    </source>
</evidence>
<feature type="transmembrane region" description="Helical" evidence="2">
    <location>
        <begin position="53"/>
        <end position="74"/>
    </location>
</feature>
<organism evidence="3 4">
    <name type="scientific">Filobasidium floriforme</name>
    <dbReference type="NCBI Taxonomy" id="5210"/>
    <lineage>
        <taxon>Eukaryota</taxon>
        <taxon>Fungi</taxon>
        <taxon>Dikarya</taxon>
        <taxon>Basidiomycota</taxon>
        <taxon>Agaricomycotina</taxon>
        <taxon>Tremellomycetes</taxon>
        <taxon>Filobasidiales</taxon>
        <taxon>Filobasidiaceae</taxon>
        <taxon>Filobasidium</taxon>
    </lineage>
</organism>
<protein>
    <submittedName>
        <fullName evidence="3">Uncharacterized protein</fullName>
    </submittedName>
</protein>
<keyword evidence="2" id="KW-0472">Membrane</keyword>
<sequence>MFAYISTFLYSFLYSLSTFLYPFFDTLFFELGLITLVLPFLADIDSICHHLHLLYAFITGFPVHFWLWVESIVWREHFENQRLLKEWFEEHRKCNPWPLTWLEMQDMRYRMEKARKAKLEAIENAEGRRRWEAAWRQARDEAAEAHRERREQQEWERKQRRIEEERAQDPEYVKWLEEEMKEVDRLTRVYYGLEAPRMGGIAPVPEAPEEDEENEENEQHSPRTLEFLYGAPPVLPVPALALAPAFVPPVLPVPPIVAALPLPVATAPVVAYDFAPAPVPVLVAPAPAPAPALVVPAFHVPVFESPAAGFVPAVVTDADTDALADLLASTSYEYGFQVAFPHAYVYARQVNARLAMGGSLFRGPSVGSAPVFERAYPHTYVYARTDGARLVPRIRARPLHEFELARRADEAEDERVEADDRQFDDEFLDLLGGDAYYVRMKRKGGGEAERALGWALEVAGRLGDSCLRHEEGVESFGVGLNNARLLSNDNNKDDDADINDVAAVQTPVPIGFAACPSRERRREFQSPALQVIDGFRFGSGS</sequence>
<evidence type="ECO:0000313" key="4">
    <source>
        <dbReference type="Proteomes" id="UP000812966"/>
    </source>
</evidence>
<keyword evidence="2" id="KW-0812">Transmembrane</keyword>
<dbReference type="EMBL" id="JABELV010000136">
    <property type="protein sequence ID" value="KAG7529772.1"/>
    <property type="molecule type" value="Genomic_DNA"/>
</dbReference>
<dbReference type="Proteomes" id="UP000812966">
    <property type="component" value="Unassembled WGS sequence"/>
</dbReference>
<evidence type="ECO:0000256" key="2">
    <source>
        <dbReference type="SAM" id="Phobius"/>
    </source>
</evidence>